<protein>
    <submittedName>
        <fullName evidence="3">Acyl-coenzyme A thioesterase PaaI</fullName>
        <ecNumber evidence="3">3.1.2.-</ecNumber>
    </submittedName>
</protein>
<dbReference type="InterPro" id="IPR052723">
    <property type="entry name" value="Acyl-CoA_thioesterase_PaaI"/>
</dbReference>
<feature type="domain" description="Thioesterase" evidence="2">
    <location>
        <begin position="48"/>
        <end position="121"/>
    </location>
</feature>
<organism evidence="3">
    <name type="scientific">bioreactor metagenome</name>
    <dbReference type="NCBI Taxonomy" id="1076179"/>
    <lineage>
        <taxon>unclassified sequences</taxon>
        <taxon>metagenomes</taxon>
        <taxon>ecological metagenomes</taxon>
    </lineage>
</organism>
<sequence length="134" mass="14750">MNDLNELKELLNRDDRFCRANRIRLEILETAYAEAVMDITEDTMNGLGIAQGGSIFTLSDLAFAGAASSYGQRVVGLNSSISFIRPGTGRQLRAKAVQVSHGRRTCVYRVEVSNDDGKTVAHGTFTGFITEERF</sequence>
<comment type="caution">
    <text evidence="3">The sequence shown here is derived from an EMBL/GenBank/DDBJ whole genome shotgun (WGS) entry which is preliminary data.</text>
</comment>
<dbReference type="InterPro" id="IPR029069">
    <property type="entry name" value="HotDog_dom_sf"/>
</dbReference>
<dbReference type="InterPro" id="IPR006683">
    <property type="entry name" value="Thioestr_dom"/>
</dbReference>
<proteinExistence type="predicted"/>
<evidence type="ECO:0000259" key="2">
    <source>
        <dbReference type="Pfam" id="PF03061"/>
    </source>
</evidence>
<keyword evidence="1 3" id="KW-0378">Hydrolase</keyword>
<dbReference type="AlphaFoldDB" id="A0A645F8X9"/>
<dbReference type="InterPro" id="IPR003736">
    <property type="entry name" value="PAAI_dom"/>
</dbReference>
<accession>A0A645F8X9</accession>
<evidence type="ECO:0000256" key="1">
    <source>
        <dbReference type="ARBA" id="ARBA00022801"/>
    </source>
</evidence>
<reference evidence="3" key="1">
    <citation type="submission" date="2019-08" db="EMBL/GenBank/DDBJ databases">
        <authorList>
            <person name="Kucharzyk K."/>
            <person name="Murdoch R.W."/>
            <person name="Higgins S."/>
            <person name="Loffler F."/>
        </authorList>
    </citation>
    <scope>NUCLEOTIDE SEQUENCE</scope>
</reference>
<dbReference type="CDD" id="cd03443">
    <property type="entry name" value="PaaI_thioesterase"/>
    <property type="match status" value="1"/>
</dbReference>
<dbReference type="PANTHER" id="PTHR42856">
    <property type="entry name" value="ACYL-COENZYME A THIOESTERASE PAAI"/>
    <property type="match status" value="1"/>
</dbReference>
<dbReference type="EMBL" id="VSSQ01056158">
    <property type="protein sequence ID" value="MPN10012.1"/>
    <property type="molecule type" value="Genomic_DNA"/>
</dbReference>
<name>A0A645F8X9_9ZZZZ</name>
<dbReference type="GO" id="GO:0016289">
    <property type="term" value="F:acyl-CoA hydrolase activity"/>
    <property type="evidence" value="ECO:0007669"/>
    <property type="project" value="TreeGrafter"/>
</dbReference>
<gene>
    <name evidence="3" type="primary">paaI_7</name>
    <name evidence="3" type="ORF">SDC9_157305</name>
</gene>
<dbReference type="Pfam" id="PF03061">
    <property type="entry name" value="4HBT"/>
    <property type="match status" value="1"/>
</dbReference>
<dbReference type="SUPFAM" id="SSF54637">
    <property type="entry name" value="Thioesterase/thiol ester dehydrase-isomerase"/>
    <property type="match status" value="1"/>
</dbReference>
<dbReference type="Gene3D" id="3.10.129.10">
    <property type="entry name" value="Hotdog Thioesterase"/>
    <property type="match status" value="1"/>
</dbReference>
<dbReference type="PANTHER" id="PTHR42856:SF1">
    <property type="entry name" value="ACYL-COENZYME A THIOESTERASE PAAI"/>
    <property type="match status" value="1"/>
</dbReference>
<dbReference type="EC" id="3.1.2.-" evidence="3"/>
<evidence type="ECO:0000313" key="3">
    <source>
        <dbReference type="EMBL" id="MPN10012.1"/>
    </source>
</evidence>
<dbReference type="NCBIfam" id="TIGR00369">
    <property type="entry name" value="unchar_dom_1"/>
    <property type="match status" value="1"/>
</dbReference>